<dbReference type="InterPro" id="IPR015495">
    <property type="entry name" value="Myb_TF_plants"/>
</dbReference>
<evidence type="ECO:0000313" key="2">
    <source>
        <dbReference type="EMBL" id="JAT67231.1"/>
    </source>
</evidence>
<dbReference type="AlphaFoldDB" id="A0A1D1ZK88"/>
<feature type="region of interest" description="Disordered" evidence="1">
    <location>
        <begin position="1"/>
        <end position="77"/>
    </location>
</feature>
<dbReference type="PANTHER" id="PTHR47994:SF5">
    <property type="entry name" value="F14D16.11-RELATED"/>
    <property type="match status" value="1"/>
</dbReference>
<name>A0A1D1ZK88_9ARAE</name>
<feature type="non-terminal residue" evidence="2">
    <location>
        <position position="1"/>
    </location>
</feature>
<evidence type="ECO:0000256" key="1">
    <source>
        <dbReference type="SAM" id="MobiDB-lite"/>
    </source>
</evidence>
<dbReference type="PANTHER" id="PTHR47994">
    <property type="entry name" value="F14D16.11-RELATED"/>
    <property type="match status" value="1"/>
</dbReference>
<gene>
    <name evidence="2" type="primary">ODO1_1</name>
    <name evidence="2" type="ORF">g.22315</name>
</gene>
<feature type="compositionally biased region" description="Low complexity" evidence="1">
    <location>
        <begin position="31"/>
        <end position="46"/>
    </location>
</feature>
<reference evidence="2" key="1">
    <citation type="submission" date="2015-07" db="EMBL/GenBank/DDBJ databases">
        <title>Transcriptome Assembly of Anthurium amnicola.</title>
        <authorList>
            <person name="Suzuki J."/>
        </authorList>
    </citation>
    <scope>NUCLEOTIDE SEQUENCE</scope>
</reference>
<protein>
    <submittedName>
        <fullName evidence="2">Protein ODORANT1</fullName>
    </submittedName>
</protein>
<feature type="compositionally biased region" description="Basic residues" evidence="1">
    <location>
        <begin position="1"/>
        <end position="11"/>
    </location>
</feature>
<sequence length="182" mass="20144">WNTHIKKKLKKMGIDPVTHKPLDPIDDDQEQQQQQAAAMDAATEAEVGCEKTSELFPKSDKEEGEKSTTSPSKPIFADGFLSMSPSFCTDEVPMIQPDEIIVPCTSISPSCSSSSSSNSSMKAEEHQLPCVDWPESMSIWELDDVHGWGLFCDDSDGRLTMDPLSGYHTTILDQDSWNFALL</sequence>
<feature type="compositionally biased region" description="Basic and acidic residues" evidence="1">
    <location>
        <begin position="48"/>
        <end position="66"/>
    </location>
</feature>
<dbReference type="EMBL" id="GDJX01000705">
    <property type="protein sequence ID" value="JAT67231.1"/>
    <property type="molecule type" value="Transcribed_RNA"/>
</dbReference>
<organism evidence="2">
    <name type="scientific">Anthurium amnicola</name>
    <dbReference type="NCBI Taxonomy" id="1678845"/>
    <lineage>
        <taxon>Eukaryota</taxon>
        <taxon>Viridiplantae</taxon>
        <taxon>Streptophyta</taxon>
        <taxon>Embryophyta</taxon>
        <taxon>Tracheophyta</taxon>
        <taxon>Spermatophyta</taxon>
        <taxon>Magnoliopsida</taxon>
        <taxon>Liliopsida</taxon>
        <taxon>Araceae</taxon>
        <taxon>Pothoideae</taxon>
        <taxon>Potheae</taxon>
        <taxon>Anthurium</taxon>
    </lineage>
</organism>
<accession>A0A1D1ZK88</accession>
<proteinExistence type="predicted"/>